<name>A0ABU0B3R4_9FIRM</name>
<feature type="transmembrane region" description="Helical" evidence="6">
    <location>
        <begin position="274"/>
        <end position="291"/>
    </location>
</feature>
<dbReference type="RefSeq" id="WP_307403222.1">
    <property type="nucleotide sequence ID" value="NZ_JAUSUX010000024.1"/>
</dbReference>
<dbReference type="EMBL" id="JAUSUX010000024">
    <property type="protein sequence ID" value="MDQ0287368.1"/>
    <property type="molecule type" value="Genomic_DNA"/>
</dbReference>
<gene>
    <name evidence="7" type="ORF">J2Z49_002489</name>
</gene>
<evidence type="ECO:0000256" key="2">
    <source>
        <dbReference type="ARBA" id="ARBA00022475"/>
    </source>
</evidence>
<comment type="caution">
    <text evidence="7">The sequence shown here is derived from an EMBL/GenBank/DDBJ whole genome shotgun (WGS) entry which is preliminary data.</text>
</comment>
<dbReference type="InterPro" id="IPR001851">
    <property type="entry name" value="ABC_transp_permease"/>
</dbReference>
<evidence type="ECO:0000256" key="6">
    <source>
        <dbReference type="SAM" id="Phobius"/>
    </source>
</evidence>
<protein>
    <submittedName>
        <fullName evidence="7">ABC transport system permease protein</fullName>
    </submittedName>
</protein>
<keyword evidence="8" id="KW-1185">Reference proteome</keyword>
<keyword evidence="5 6" id="KW-0472">Membrane</keyword>
<dbReference type="Proteomes" id="UP001225644">
    <property type="component" value="Unassembled WGS sequence"/>
</dbReference>
<keyword evidence="3 6" id="KW-0812">Transmembrane</keyword>
<evidence type="ECO:0000256" key="1">
    <source>
        <dbReference type="ARBA" id="ARBA00004651"/>
    </source>
</evidence>
<feature type="transmembrane region" description="Helical" evidence="6">
    <location>
        <begin position="12"/>
        <end position="31"/>
    </location>
</feature>
<keyword evidence="2" id="KW-1003">Cell membrane</keyword>
<feature type="transmembrane region" description="Helical" evidence="6">
    <location>
        <begin position="140"/>
        <end position="170"/>
    </location>
</feature>
<evidence type="ECO:0000256" key="4">
    <source>
        <dbReference type="ARBA" id="ARBA00022989"/>
    </source>
</evidence>
<evidence type="ECO:0000256" key="5">
    <source>
        <dbReference type="ARBA" id="ARBA00023136"/>
    </source>
</evidence>
<dbReference type="Pfam" id="PF02653">
    <property type="entry name" value="BPD_transp_2"/>
    <property type="match status" value="1"/>
</dbReference>
<proteinExistence type="predicted"/>
<evidence type="ECO:0000313" key="7">
    <source>
        <dbReference type="EMBL" id="MDQ0287368.1"/>
    </source>
</evidence>
<dbReference type="CDD" id="cd06574">
    <property type="entry name" value="TM_PBP1_branched-chain-AA_like"/>
    <property type="match status" value="1"/>
</dbReference>
<organism evidence="7 8">
    <name type="scientific">Desulfofundulus luciae</name>
    <dbReference type="NCBI Taxonomy" id="74702"/>
    <lineage>
        <taxon>Bacteria</taxon>
        <taxon>Bacillati</taxon>
        <taxon>Bacillota</taxon>
        <taxon>Clostridia</taxon>
        <taxon>Eubacteriales</taxon>
        <taxon>Peptococcaceae</taxon>
        <taxon>Desulfofundulus</taxon>
    </lineage>
</organism>
<feature type="transmembrane region" description="Helical" evidence="6">
    <location>
        <begin position="219"/>
        <end position="238"/>
    </location>
</feature>
<evidence type="ECO:0000313" key="8">
    <source>
        <dbReference type="Proteomes" id="UP001225644"/>
    </source>
</evidence>
<feature type="transmembrane region" description="Helical" evidence="6">
    <location>
        <begin position="87"/>
        <end position="106"/>
    </location>
</feature>
<feature type="transmembrane region" description="Helical" evidence="6">
    <location>
        <begin position="191"/>
        <end position="213"/>
    </location>
</feature>
<accession>A0ABU0B3R4</accession>
<keyword evidence="4 6" id="KW-1133">Transmembrane helix</keyword>
<feature type="transmembrane region" description="Helical" evidence="6">
    <location>
        <begin position="51"/>
        <end position="75"/>
    </location>
</feature>
<reference evidence="7 8" key="1">
    <citation type="submission" date="2023-07" db="EMBL/GenBank/DDBJ databases">
        <title>Genomic Encyclopedia of Type Strains, Phase IV (KMG-IV): sequencing the most valuable type-strain genomes for metagenomic binning, comparative biology and taxonomic classification.</title>
        <authorList>
            <person name="Goeker M."/>
        </authorList>
    </citation>
    <scope>NUCLEOTIDE SEQUENCE [LARGE SCALE GENOMIC DNA]</scope>
    <source>
        <strain evidence="7 8">DSM 12396</strain>
    </source>
</reference>
<dbReference type="PANTHER" id="PTHR32196">
    <property type="entry name" value="ABC TRANSPORTER PERMEASE PROTEIN YPHD-RELATED-RELATED"/>
    <property type="match status" value="1"/>
</dbReference>
<evidence type="ECO:0000256" key="3">
    <source>
        <dbReference type="ARBA" id="ARBA00022692"/>
    </source>
</evidence>
<comment type="subcellular location">
    <subcellularLocation>
        <location evidence="1">Cell membrane</location>
        <topology evidence="1">Multi-pass membrane protein</topology>
    </subcellularLocation>
</comment>
<feature type="transmembrane region" description="Helical" evidence="6">
    <location>
        <begin position="245"/>
        <end position="268"/>
    </location>
</feature>
<dbReference type="PANTHER" id="PTHR32196:SF69">
    <property type="entry name" value="BRANCHED-CHAIN AMINO ACID TRANSPORT SYSTEM, PERMEASE PROTEIN"/>
    <property type="match status" value="1"/>
</dbReference>
<sequence>MENVLINALEQGLIYAFMAMGVLLTFIMLGFPDLTVEGTFPLGAAVTATAVVSGISPVHAVILGSLAGGLAGAATGLMHTRLKINNILAGIITTSAIYTIMLRLMGRPNTPLLSYDNVYGQVLGWIGISQSQLTSIQNHIAVILILSVVVLVLRLIMGWFLATDLGLAIRATGNNERMIRNLGVNTDNTKLIALVISNCLVALSGALACQVQGFADVGMGIGVLVASIASVIIGESLFGRRGVGWLLTGVILGSIFYRGVLALALRLGFPAHDFKLITAVLVLAALSIPLLKYKKRKNGLLNGSTVFRWHQAMLNLFENKAGGRDVTR</sequence>